<accession>A0A4R6WDP4</accession>
<dbReference type="EMBL" id="SNYV01000017">
    <property type="protein sequence ID" value="TDQ75153.1"/>
    <property type="molecule type" value="Genomic_DNA"/>
</dbReference>
<organism evidence="2 3">
    <name type="scientific">Sphingobacterium yanglingense</name>
    <dbReference type="NCBI Taxonomy" id="1437280"/>
    <lineage>
        <taxon>Bacteria</taxon>
        <taxon>Pseudomonadati</taxon>
        <taxon>Bacteroidota</taxon>
        <taxon>Sphingobacteriia</taxon>
        <taxon>Sphingobacteriales</taxon>
        <taxon>Sphingobacteriaceae</taxon>
        <taxon>Sphingobacterium</taxon>
    </lineage>
</organism>
<keyword evidence="1" id="KW-0812">Transmembrane</keyword>
<sequence length="121" mass="14578">MLRILHFLALFGYLNVLCYEVEYCNILDFRPVVSGETFLEVVLEEILDTTDSEQQDTVPQIFFDDYRILFLSLGVLPTILLVFWLLRKLFLFTKTLKHPRYESKRLCLPGYYTFLYRYRPF</sequence>
<keyword evidence="3" id="KW-1185">Reference proteome</keyword>
<gene>
    <name evidence="2" type="ORF">CLV99_3753</name>
</gene>
<dbReference type="Proteomes" id="UP000295292">
    <property type="component" value="Unassembled WGS sequence"/>
</dbReference>
<protein>
    <submittedName>
        <fullName evidence="2">Uncharacterized protein</fullName>
    </submittedName>
</protein>
<dbReference type="RefSeq" id="WP_133585932.1">
    <property type="nucleotide sequence ID" value="NZ_SNYV01000017.1"/>
</dbReference>
<keyword evidence="1" id="KW-1133">Transmembrane helix</keyword>
<evidence type="ECO:0000256" key="1">
    <source>
        <dbReference type="SAM" id="Phobius"/>
    </source>
</evidence>
<reference evidence="2 3" key="1">
    <citation type="submission" date="2019-03" db="EMBL/GenBank/DDBJ databases">
        <title>Genomic Encyclopedia of Archaeal and Bacterial Type Strains, Phase II (KMG-II): from individual species to whole genera.</title>
        <authorList>
            <person name="Goeker M."/>
        </authorList>
    </citation>
    <scope>NUCLEOTIDE SEQUENCE [LARGE SCALE GENOMIC DNA]</scope>
    <source>
        <strain evidence="2 3">DSM 28353</strain>
    </source>
</reference>
<name>A0A4R6WDP4_9SPHI</name>
<comment type="caution">
    <text evidence="2">The sequence shown here is derived from an EMBL/GenBank/DDBJ whole genome shotgun (WGS) entry which is preliminary data.</text>
</comment>
<feature type="transmembrane region" description="Helical" evidence="1">
    <location>
        <begin position="66"/>
        <end position="86"/>
    </location>
</feature>
<dbReference type="AlphaFoldDB" id="A0A4R6WDP4"/>
<proteinExistence type="predicted"/>
<dbReference type="OrthoDB" id="799646at2"/>
<keyword evidence="1" id="KW-0472">Membrane</keyword>
<evidence type="ECO:0000313" key="2">
    <source>
        <dbReference type="EMBL" id="TDQ75153.1"/>
    </source>
</evidence>
<evidence type="ECO:0000313" key="3">
    <source>
        <dbReference type="Proteomes" id="UP000295292"/>
    </source>
</evidence>